<dbReference type="HOGENOM" id="CLU_1886558_0_0_1"/>
<dbReference type="AlphaFoldDB" id="G4TSV4"/>
<dbReference type="OrthoDB" id="1729737at2759"/>
<name>G4TSV4_SERID</name>
<accession>G4TSV4</accession>
<reference evidence="2 3" key="1">
    <citation type="journal article" date="2011" name="PLoS Pathog.">
        <title>Endophytic Life Strategies Decoded by Genome and Transcriptome Analyses of the Mutualistic Root Symbiont Piriformospora indica.</title>
        <authorList>
            <person name="Zuccaro A."/>
            <person name="Lahrmann U."/>
            <person name="Guldener U."/>
            <person name="Langen G."/>
            <person name="Pfiffi S."/>
            <person name="Biedenkopf D."/>
            <person name="Wong P."/>
            <person name="Samans B."/>
            <person name="Grimm C."/>
            <person name="Basiewicz M."/>
            <person name="Murat C."/>
            <person name="Martin F."/>
            <person name="Kogel K.H."/>
        </authorList>
    </citation>
    <scope>NUCLEOTIDE SEQUENCE [LARGE SCALE GENOMIC DNA]</scope>
    <source>
        <strain evidence="2 3">DSM 11827</strain>
    </source>
</reference>
<feature type="domain" description="VIT" evidence="1">
    <location>
        <begin position="46"/>
        <end position="81"/>
    </location>
</feature>
<sequence>MSYIVIGIVPAGGDLKLREQYLLVQFRCNYNVVDRRRDCPRLPFNRDVDYVFPFPPSAAVCSFKAVIDDKRTIKGVVRTSDTPSSLYTHLMTPILSAAAVSAIVAMLAEPPVPSQVEHPPSINGFRLVKLLAPAK</sequence>
<organism evidence="2 3">
    <name type="scientific">Serendipita indica (strain DSM 11827)</name>
    <name type="common">Root endophyte fungus</name>
    <name type="synonym">Piriformospora indica</name>
    <dbReference type="NCBI Taxonomy" id="1109443"/>
    <lineage>
        <taxon>Eukaryota</taxon>
        <taxon>Fungi</taxon>
        <taxon>Dikarya</taxon>
        <taxon>Basidiomycota</taxon>
        <taxon>Agaricomycotina</taxon>
        <taxon>Agaricomycetes</taxon>
        <taxon>Sebacinales</taxon>
        <taxon>Serendipitaceae</taxon>
        <taxon>Serendipita</taxon>
    </lineage>
</organism>
<dbReference type="Pfam" id="PF08487">
    <property type="entry name" value="VIT"/>
    <property type="match status" value="1"/>
</dbReference>
<dbReference type="EMBL" id="CAFZ01000309">
    <property type="protein sequence ID" value="CCA74397.1"/>
    <property type="molecule type" value="Genomic_DNA"/>
</dbReference>
<protein>
    <recommendedName>
        <fullName evidence="1">VIT domain-containing protein</fullName>
    </recommendedName>
</protein>
<evidence type="ECO:0000313" key="3">
    <source>
        <dbReference type="Proteomes" id="UP000007148"/>
    </source>
</evidence>
<dbReference type="InterPro" id="IPR013694">
    <property type="entry name" value="VIT"/>
</dbReference>
<evidence type="ECO:0000259" key="1">
    <source>
        <dbReference type="Pfam" id="PF08487"/>
    </source>
</evidence>
<gene>
    <name evidence="2" type="ORF">PIIN_08349</name>
</gene>
<dbReference type="Proteomes" id="UP000007148">
    <property type="component" value="Unassembled WGS sequence"/>
</dbReference>
<proteinExistence type="predicted"/>
<keyword evidence="3" id="KW-1185">Reference proteome</keyword>
<comment type="caution">
    <text evidence="2">The sequence shown here is derived from an EMBL/GenBank/DDBJ whole genome shotgun (WGS) entry which is preliminary data.</text>
</comment>
<evidence type="ECO:0000313" key="2">
    <source>
        <dbReference type="EMBL" id="CCA74397.1"/>
    </source>
</evidence>
<dbReference type="InParanoid" id="G4TSV4"/>